<evidence type="ECO:0000256" key="1">
    <source>
        <dbReference type="SAM" id="MobiDB-lite"/>
    </source>
</evidence>
<feature type="compositionally biased region" description="Polar residues" evidence="1">
    <location>
        <begin position="59"/>
        <end position="76"/>
    </location>
</feature>
<reference evidence="2" key="1">
    <citation type="submission" date="2020-05" db="EMBL/GenBank/DDBJ databases">
        <authorList>
            <person name="Chiriac C."/>
            <person name="Salcher M."/>
            <person name="Ghai R."/>
            <person name="Kavagutti S V."/>
        </authorList>
    </citation>
    <scope>NUCLEOTIDE SEQUENCE</scope>
</reference>
<feature type="compositionally biased region" description="Acidic residues" evidence="1">
    <location>
        <begin position="34"/>
        <end position="49"/>
    </location>
</feature>
<sequence length="96" mass="10243">MPSPNLSWVTRSPAFTDTGSRLPGPLPPDRADAEADPNPEPDANPEPDPPEVARPPETIGSSRFQWTSSAGSSSMNRLAGLYDGAPQAERTIAREM</sequence>
<protein>
    <submittedName>
        <fullName evidence="2">Unannotated protein</fullName>
    </submittedName>
</protein>
<feature type="compositionally biased region" description="Polar residues" evidence="1">
    <location>
        <begin position="1"/>
        <end position="19"/>
    </location>
</feature>
<feature type="region of interest" description="Disordered" evidence="1">
    <location>
        <begin position="1"/>
        <end position="82"/>
    </location>
</feature>
<name>A0A6J7BVE1_9ZZZZ</name>
<dbReference type="AlphaFoldDB" id="A0A6J7BVE1"/>
<accession>A0A6J7BVE1</accession>
<dbReference type="EMBL" id="CAFBIZ010000073">
    <property type="protein sequence ID" value="CAB4849075.1"/>
    <property type="molecule type" value="Genomic_DNA"/>
</dbReference>
<gene>
    <name evidence="2" type="ORF">UFOPK3268_00708</name>
</gene>
<evidence type="ECO:0000313" key="2">
    <source>
        <dbReference type="EMBL" id="CAB4849075.1"/>
    </source>
</evidence>
<organism evidence="2">
    <name type="scientific">freshwater metagenome</name>
    <dbReference type="NCBI Taxonomy" id="449393"/>
    <lineage>
        <taxon>unclassified sequences</taxon>
        <taxon>metagenomes</taxon>
        <taxon>ecological metagenomes</taxon>
    </lineage>
</organism>
<proteinExistence type="predicted"/>